<dbReference type="RefSeq" id="WP_343132176.1">
    <property type="nucleotide sequence ID" value="NZ_JBCITK010000002.1"/>
</dbReference>
<evidence type="ECO:0000313" key="1">
    <source>
        <dbReference type="EMBL" id="MEN0645508.1"/>
    </source>
</evidence>
<gene>
    <name evidence="1" type="ORF">MKY91_20295</name>
</gene>
<accession>A0ABU9VNT5</accession>
<reference evidence="1 2" key="1">
    <citation type="submission" date="2024-03" db="EMBL/GenBank/DDBJ databases">
        <title>Bacilli Hybrid Assemblies.</title>
        <authorList>
            <person name="Kovac J."/>
        </authorList>
    </citation>
    <scope>NUCLEOTIDE SEQUENCE [LARGE SCALE GENOMIC DNA]</scope>
    <source>
        <strain evidence="1 2">FSL R7-0666</strain>
    </source>
</reference>
<protein>
    <submittedName>
        <fullName evidence="1">Uncharacterized protein</fullName>
    </submittedName>
</protein>
<keyword evidence="2" id="KW-1185">Reference proteome</keyword>
<proteinExistence type="predicted"/>
<dbReference type="EMBL" id="JBCITK010000002">
    <property type="protein sequence ID" value="MEN0645508.1"/>
    <property type="molecule type" value="Genomic_DNA"/>
</dbReference>
<name>A0ABU9VNT5_9BACI</name>
<comment type="caution">
    <text evidence="1">The sequence shown here is derived from an EMBL/GenBank/DDBJ whole genome shotgun (WGS) entry which is preliminary data.</text>
</comment>
<evidence type="ECO:0000313" key="2">
    <source>
        <dbReference type="Proteomes" id="UP001418796"/>
    </source>
</evidence>
<organism evidence="1 2">
    <name type="scientific">Alkalicoccobacillus gibsonii</name>
    <dbReference type="NCBI Taxonomy" id="79881"/>
    <lineage>
        <taxon>Bacteria</taxon>
        <taxon>Bacillati</taxon>
        <taxon>Bacillota</taxon>
        <taxon>Bacilli</taxon>
        <taxon>Bacillales</taxon>
        <taxon>Bacillaceae</taxon>
        <taxon>Alkalicoccobacillus</taxon>
    </lineage>
</organism>
<dbReference type="Proteomes" id="UP001418796">
    <property type="component" value="Unassembled WGS sequence"/>
</dbReference>
<sequence length="519" mass="59926">MGNISVLKGEEFILFKDELSKIIKDVNERSLLQNDKDDLKIYATDTLERNTILIELNNIEQQISSTYDLSKYMVDINSLQVNTMILSTDDKLKFINGRLNLLKHKGINTDNELFQELNNYFKSNEIGSTNDKTVDLLINYKEVTEHKLGLINMAIEEITCFISNEESGNTLYQFNQDKVETALSKIRAVTSHYLKVINFLNWAIKLQVERVLNKKFSNYGSFELEPEFANELYILNHSIDKYEDIVQNLPKALVTDEFKILDMYVKISRSFQTIDEIIMSDEKFTGIIQYSDVESSYLFNFIKAEKSLVKEKASILINKLFTRAYGLEVVDVVSQKEFDVIEVIESISENKTLNLDELRASEKINSFSNETFWESVCLKVLRTYSESKISMNIQGLLLTNKSIEDAYDVIETQHFPSISEVKKRLKQTLSYLEELKAAFIVDIMADNLIGVTEENNIYKNLMSERIAIMTSLKSSLLSLEEEIAYKETLTKNQFEFAKSNVIKLPVQLKSNNHQTYQAK</sequence>